<dbReference type="Proteomes" id="UP000822688">
    <property type="component" value="Chromosome 3"/>
</dbReference>
<dbReference type="InterPro" id="IPR008271">
    <property type="entry name" value="Ser/Thr_kinase_AS"/>
</dbReference>
<dbReference type="InterPro" id="IPR011009">
    <property type="entry name" value="Kinase-like_dom_sf"/>
</dbReference>
<keyword evidence="4" id="KW-1185">Reference proteome</keyword>
<evidence type="ECO:0000313" key="4">
    <source>
        <dbReference type="Proteomes" id="UP000822688"/>
    </source>
</evidence>
<evidence type="ECO:0000313" key="3">
    <source>
        <dbReference type="EMBL" id="KAG0584462.1"/>
    </source>
</evidence>
<dbReference type="PANTHER" id="PTHR44329:SF260">
    <property type="entry name" value="PROTEIN KINASE DOMAIN-CONTAINING PROTEIN"/>
    <property type="match status" value="1"/>
</dbReference>
<feature type="compositionally biased region" description="Basic and acidic residues" evidence="1">
    <location>
        <begin position="199"/>
        <end position="211"/>
    </location>
</feature>
<dbReference type="PANTHER" id="PTHR44329">
    <property type="entry name" value="SERINE/THREONINE-PROTEIN KINASE TNNI3K-RELATED"/>
    <property type="match status" value="1"/>
</dbReference>
<dbReference type="SUPFAM" id="SSF56112">
    <property type="entry name" value="Protein kinase-like (PK-like)"/>
    <property type="match status" value="1"/>
</dbReference>
<dbReference type="InterPro" id="IPR001245">
    <property type="entry name" value="Ser-Thr/Tyr_kinase_cat_dom"/>
</dbReference>
<feature type="region of interest" description="Disordered" evidence="1">
    <location>
        <begin position="195"/>
        <end position="232"/>
    </location>
</feature>
<dbReference type="PROSITE" id="PS50011">
    <property type="entry name" value="PROTEIN_KINASE_DOM"/>
    <property type="match status" value="1"/>
</dbReference>
<dbReference type="SMART" id="SM00220">
    <property type="entry name" value="S_TKc"/>
    <property type="match status" value="1"/>
</dbReference>
<dbReference type="PROSITE" id="PS00108">
    <property type="entry name" value="PROTEIN_KINASE_ST"/>
    <property type="match status" value="1"/>
</dbReference>
<reference evidence="3" key="1">
    <citation type="submission" date="2020-06" db="EMBL/GenBank/DDBJ databases">
        <title>WGS assembly of Ceratodon purpureus strain R40.</title>
        <authorList>
            <person name="Carey S.B."/>
            <person name="Jenkins J."/>
            <person name="Shu S."/>
            <person name="Lovell J.T."/>
            <person name="Sreedasyam A."/>
            <person name="Maumus F."/>
            <person name="Tiley G.P."/>
            <person name="Fernandez-Pozo N."/>
            <person name="Barry K."/>
            <person name="Chen C."/>
            <person name="Wang M."/>
            <person name="Lipzen A."/>
            <person name="Daum C."/>
            <person name="Saski C.A."/>
            <person name="Payton A.C."/>
            <person name="Mcbreen J.C."/>
            <person name="Conrad R.E."/>
            <person name="Kollar L.M."/>
            <person name="Olsson S."/>
            <person name="Huttunen S."/>
            <person name="Landis J.B."/>
            <person name="Wickett N.J."/>
            <person name="Johnson M.G."/>
            <person name="Rensing S.A."/>
            <person name="Grimwood J."/>
            <person name="Schmutz J."/>
            <person name="Mcdaniel S.F."/>
        </authorList>
    </citation>
    <scope>NUCLEOTIDE SEQUENCE</scope>
    <source>
        <strain evidence="3">R40</strain>
    </source>
</reference>
<dbReference type="Pfam" id="PF07714">
    <property type="entry name" value="PK_Tyr_Ser-Thr"/>
    <property type="match status" value="1"/>
</dbReference>
<dbReference type="Gene3D" id="1.10.510.10">
    <property type="entry name" value="Transferase(Phosphotransferase) domain 1"/>
    <property type="match status" value="1"/>
</dbReference>
<dbReference type="EMBL" id="CM026423">
    <property type="protein sequence ID" value="KAG0584462.1"/>
    <property type="molecule type" value="Genomic_DNA"/>
</dbReference>
<dbReference type="InterPro" id="IPR000719">
    <property type="entry name" value="Prot_kinase_dom"/>
</dbReference>
<dbReference type="GO" id="GO:0004674">
    <property type="term" value="F:protein serine/threonine kinase activity"/>
    <property type="evidence" value="ECO:0007669"/>
    <property type="project" value="TreeGrafter"/>
</dbReference>
<gene>
    <name evidence="3" type="ORF">KC19_3G211700</name>
</gene>
<feature type="domain" description="Protein kinase" evidence="2">
    <location>
        <begin position="1"/>
        <end position="168"/>
    </location>
</feature>
<proteinExistence type="predicted"/>
<evidence type="ECO:0000259" key="2">
    <source>
        <dbReference type="PROSITE" id="PS50011"/>
    </source>
</evidence>
<dbReference type="AlphaFoldDB" id="A0A8T0IMJ7"/>
<comment type="caution">
    <text evidence="3">The sequence shown here is derived from an EMBL/GenBank/DDBJ whole genome shotgun (WGS) entry which is preliminary data.</text>
</comment>
<accession>A0A8T0IMJ7</accession>
<dbReference type="GO" id="GO:0005524">
    <property type="term" value="F:ATP binding"/>
    <property type="evidence" value="ECO:0007669"/>
    <property type="project" value="InterPro"/>
</dbReference>
<organism evidence="3 4">
    <name type="scientific">Ceratodon purpureus</name>
    <name type="common">Fire moss</name>
    <name type="synonym">Dicranum purpureum</name>
    <dbReference type="NCBI Taxonomy" id="3225"/>
    <lineage>
        <taxon>Eukaryota</taxon>
        <taxon>Viridiplantae</taxon>
        <taxon>Streptophyta</taxon>
        <taxon>Embryophyta</taxon>
        <taxon>Bryophyta</taxon>
        <taxon>Bryophytina</taxon>
        <taxon>Bryopsida</taxon>
        <taxon>Dicranidae</taxon>
        <taxon>Pseudoditrichales</taxon>
        <taxon>Ditrichaceae</taxon>
        <taxon>Ceratodon</taxon>
    </lineage>
</organism>
<protein>
    <recommendedName>
        <fullName evidence="2">Protein kinase domain-containing protein</fullName>
    </recommendedName>
</protein>
<evidence type="ECO:0000256" key="1">
    <source>
        <dbReference type="SAM" id="MobiDB-lite"/>
    </source>
</evidence>
<dbReference type="InterPro" id="IPR051681">
    <property type="entry name" value="Ser/Thr_Kinases-Pseudokinases"/>
</dbReference>
<name>A0A8T0IMJ7_CERPU</name>
<sequence>MLQIAYGTCYLHDHGVAHRDLKTWNVVVRHIATPHLQDYLQVKLVDFGLSKVKFSASRSNTITHPNIGTTTYMPPEAFRYGRANWFKADAYSFGVLCSVILSGEEPFQRVPRSKVYEAVCQGERPMLPPETPEELALLIKKCWDTDRNARPDFVEISSKLAEIRHSLRRTDTCNSDVSFIRPQVVTNVTEEDEFFEDQVDVKEQPQERFSEPSHIAGEVPVDSPPDSLMTLQ</sequence>